<feature type="region of interest" description="Disordered" evidence="9">
    <location>
        <begin position="554"/>
        <end position="582"/>
    </location>
</feature>
<dbReference type="AlphaFoldDB" id="A0AB34KXJ4"/>
<evidence type="ECO:0000256" key="3">
    <source>
        <dbReference type="ARBA" id="ARBA00022490"/>
    </source>
</evidence>
<dbReference type="GeneID" id="96004431"/>
<name>A0AB34KXJ4_9PEZI</name>
<dbReference type="GO" id="GO:0005829">
    <property type="term" value="C:cytosol"/>
    <property type="evidence" value="ECO:0007669"/>
    <property type="project" value="UniProtKB-SubCell"/>
</dbReference>
<comment type="similarity">
    <text evidence="2">Belongs to the eIF-2B gamma/epsilon subunits family.</text>
</comment>
<evidence type="ECO:0000256" key="2">
    <source>
        <dbReference type="ARBA" id="ARBA00007878"/>
    </source>
</evidence>
<keyword evidence="4" id="KW-0396">Initiation factor</keyword>
<evidence type="ECO:0000256" key="7">
    <source>
        <dbReference type="ARBA" id="ARBA00044229"/>
    </source>
</evidence>
<evidence type="ECO:0000256" key="1">
    <source>
        <dbReference type="ARBA" id="ARBA00004514"/>
    </source>
</evidence>
<accession>A0AB34KXJ4</accession>
<keyword evidence="12" id="KW-1185">Reference proteome</keyword>
<dbReference type="SUPFAM" id="SSF53448">
    <property type="entry name" value="Nucleotide-diphospho-sugar transferases"/>
    <property type="match status" value="1"/>
</dbReference>
<reference evidence="11 12" key="1">
    <citation type="journal article" date="2020" name="Microbiol. Resour. Announc.">
        <title>Draft Genome Sequence of a Cladosporium Species Isolated from the Mesophotic Ascidian Didemnum maculosum.</title>
        <authorList>
            <person name="Gioti A."/>
            <person name="Siaperas R."/>
            <person name="Nikolaivits E."/>
            <person name="Le Goff G."/>
            <person name="Ouazzani J."/>
            <person name="Kotoulas G."/>
            <person name="Topakas E."/>
        </authorList>
    </citation>
    <scope>NUCLEOTIDE SEQUENCE [LARGE SCALE GENOMIC DNA]</scope>
    <source>
        <strain evidence="11 12">TM138-S3</strain>
    </source>
</reference>
<dbReference type="InterPro" id="IPR051960">
    <property type="entry name" value="eIF2B_gamma"/>
</dbReference>
<proteinExistence type="inferred from homology"/>
<keyword evidence="3" id="KW-0963">Cytoplasm</keyword>
<feature type="domain" description="Mannose-1-phosphate guanyltransferase C-terminal" evidence="10">
    <location>
        <begin position="430"/>
        <end position="492"/>
    </location>
</feature>
<dbReference type="InterPro" id="IPR056729">
    <property type="entry name" value="GMPPB_C"/>
</dbReference>
<evidence type="ECO:0000256" key="8">
    <source>
        <dbReference type="ARBA" id="ARBA00046432"/>
    </source>
</evidence>
<dbReference type="InterPro" id="IPR011004">
    <property type="entry name" value="Trimer_LpxA-like_sf"/>
</dbReference>
<dbReference type="PANTHER" id="PTHR45989:SF1">
    <property type="entry name" value="TRANSLATION INITIATION FACTOR EIF-2B SUBUNIT GAMMA"/>
    <property type="match status" value="1"/>
</dbReference>
<dbReference type="SUPFAM" id="SSF51161">
    <property type="entry name" value="Trimeric LpxA-like enzymes"/>
    <property type="match status" value="1"/>
</dbReference>
<dbReference type="CDD" id="cd04652">
    <property type="entry name" value="LbH_eIF2B_gamma_C"/>
    <property type="match status" value="1"/>
</dbReference>
<feature type="compositionally biased region" description="Acidic residues" evidence="9">
    <location>
        <begin position="560"/>
        <end position="582"/>
    </location>
</feature>
<organism evidence="11 12">
    <name type="scientific">Cladosporium halotolerans</name>
    <dbReference type="NCBI Taxonomy" id="1052096"/>
    <lineage>
        <taxon>Eukaryota</taxon>
        <taxon>Fungi</taxon>
        <taxon>Dikarya</taxon>
        <taxon>Ascomycota</taxon>
        <taxon>Pezizomycotina</taxon>
        <taxon>Dothideomycetes</taxon>
        <taxon>Dothideomycetidae</taxon>
        <taxon>Cladosporiales</taxon>
        <taxon>Cladosporiaceae</taxon>
        <taxon>Cladosporium</taxon>
    </lineage>
</organism>
<dbReference type="RefSeq" id="XP_069231380.1">
    <property type="nucleotide sequence ID" value="XM_069371593.1"/>
</dbReference>
<dbReference type="GO" id="GO:0005851">
    <property type="term" value="C:eukaryotic translation initiation factor 2B complex"/>
    <property type="evidence" value="ECO:0007669"/>
    <property type="project" value="TreeGrafter"/>
</dbReference>
<dbReference type="PANTHER" id="PTHR45989">
    <property type="entry name" value="TRANSLATION INITIATION FACTOR EIF-2B SUBUNIT GAMMA"/>
    <property type="match status" value="1"/>
</dbReference>
<dbReference type="Gene3D" id="3.90.550.10">
    <property type="entry name" value="Spore Coat Polysaccharide Biosynthesis Protein SpsA, Chain A"/>
    <property type="match status" value="1"/>
</dbReference>
<dbReference type="GO" id="GO:0002183">
    <property type="term" value="P:cytoplasmic translational initiation"/>
    <property type="evidence" value="ECO:0007669"/>
    <property type="project" value="TreeGrafter"/>
</dbReference>
<keyword evidence="5" id="KW-0648">Protein biosynthesis</keyword>
<dbReference type="Pfam" id="PF25087">
    <property type="entry name" value="GMPPB_C"/>
    <property type="match status" value="1"/>
</dbReference>
<evidence type="ECO:0000259" key="10">
    <source>
        <dbReference type="Pfam" id="PF25087"/>
    </source>
</evidence>
<feature type="compositionally biased region" description="Low complexity" evidence="9">
    <location>
        <begin position="496"/>
        <end position="507"/>
    </location>
</feature>
<feature type="region of interest" description="Disordered" evidence="9">
    <location>
        <begin position="495"/>
        <end position="537"/>
    </location>
</feature>
<evidence type="ECO:0000313" key="12">
    <source>
        <dbReference type="Proteomes" id="UP000803884"/>
    </source>
</evidence>
<sequence length="582" mass="62580">MPHATQPSPGLQAFILCGPGVSLNTFTSSPKDLPKALIPIANRPMVWYPLDWCYRMGVTDITLITPPESAPPLESALKTNPALTSLTPKPEVLSPADLTQTTGTGELLRLPEVQKAITSDFVILPCDLISEVEGSKIVQQWLTLNPLTVSEKTGHHKGGMGVFYPTQGLEGISHKKDETDFIATVPLPQPPVPAPSGSLRPDVEELVTSMPTDTLRDLIEEDSSKSLKIRQTLIAQHGRVKIKTKHRDAHVYIFPKWVKELAAKNEKFDSISEDVLGWWAKASWQDGLGSKLGLDDILGQKASDSIHEDDMATGEEIDIAAMSSTTSSNHTPHPTGNLPVFASRVRTTATPPSQPTNPPPFLAYVQPSLPSTVTAPTTAHPLIRRIDTSAALLNTSLYLAKQNPSDNPLAQEHKVHPSANVGMQARVSTEDSLVAENVKLGMRSNIKETIIGPNCEIGANARLTRCLLMDGVSVGDGVQLTGCIVGRRAKIEGMKPAEPAAAPAEGAAEGEKPAKQKKKKGGDGEGEDDRTKLTECEVAPGYVVEVGTVSKGEKLMAFDTEGDMDDFDDDDDDQDDGEGMEL</sequence>
<evidence type="ECO:0000256" key="4">
    <source>
        <dbReference type="ARBA" id="ARBA00022540"/>
    </source>
</evidence>
<comment type="subunit">
    <text evidence="8">Component of the translation initiation factor 2B (eIF2B) complex which is a heterodecamer of two sets of five different subunits: alpha, beta, gamma, delta and epsilon. Subunits alpha, beta and delta comprise a regulatory subcomplex and subunits epsilon and gamma comprise a catalytic subcomplex. Within the complex, the hexameric regulatory complex resides at the center, with the two heterodimeric catalytic subcomplexes bound on opposite sides.</text>
</comment>
<dbReference type="InterPro" id="IPR029044">
    <property type="entry name" value="Nucleotide-diphossugar_trans"/>
</dbReference>
<evidence type="ECO:0000256" key="5">
    <source>
        <dbReference type="ARBA" id="ARBA00022917"/>
    </source>
</evidence>
<comment type="subcellular location">
    <subcellularLocation>
        <location evidence="1">Cytoplasm</location>
        <location evidence="1">Cytosol</location>
    </subcellularLocation>
</comment>
<protein>
    <recommendedName>
        <fullName evidence="6">Translation initiation factor eIF2B subunit gamma</fullName>
    </recommendedName>
    <alternativeName>
        <fullName evidence="7">eIF2B GDP-GTP exchange factor subunit gamma</fullName>
    </alternativeName>
</protein>
<comment type="caution">
    <text evidence="11">The sequence shown here is derived from an EMBL/GenBank/DDBJ whole genome shotgun (WGS) entry which is preliminary data.</text>
</comment>
<evidence type="ECO:0000313" key="11">
    <source>
        <dbReference type="EMBL" id="KAL1588275.1"/>
    </source>
</evidence>
<dbReference type="GO" id="GO:0003743">
    <property type="term" value="F:translation initiation factor activity"/>
    <property type="evidence" value="ECO:0007669"/>
    <property type="project" value="UniProtKB-KW"/>
</dbReference>
<evidence type="ECO:0000256" key="6">
    <source>
        <dbReference type="ARBA" id="ARBA00044196"/>
    </source>
</evidence>
<dbReference type="Gene3D" id="2.160.10.10">
    <property type="entry name" value="Hexapeptide repeat proteins"/>
    <property type="match status" value="1"/>
</dbReference>
<gene>
    <name evidence="11" type="ORF">WHR41_02987</name>
</gene>
<evidence type="ECO:0000256" key="9">
    <source>
        <dbReference type="SAM" id="MobiDB-lite"/>
    </source>
</evidence>
<dbReference type="GO" id="GO:0005085">
    <property type="term" value="F:guanyl-nucleotide exchange factor activity"/>
    <property type="evidence" value="ECO:0007669"/>
    <property type="project" value="TreeGrafter"/>
</dbReference>
<dbReference type="EMBL" id="JAAQHG020000007">
    <property type="protein sequence ID" value="KAL1588275.1"/>
    <property type="molecule type" value="Genomic_DNA"/>
</dbReference>
<dbReference type="Proteomes" id="UP000803884">
    <property type="component" value="Unassembled WGS sequence"/>
</dbReference>